<proteinExistence type="inferred from homology"/>
<evidence type="ECO:0000313" key="5">
    <source>
        <dbReference type="EMBL" id="GAA5063316.1"/>
    </source>
</evidence>
<dbReference type="InterPro" id="IPR019819">
    <property type="entry name" value="Carboxylesterase_B_CS"/>
</dbReference>
<dbReference type="InterPro" id="IPR002018">
    <property type="entry name" value="CarbesteraseB"/>
</dbReference>
<dbReference type="Pfam" id="PF00135">
    <property type="entry name" value="COesterase"/>
    <property type="match status" value="1"/>
</dbReference>
<sequence>MITETTTGKVRGAEPGAVTAFRGIPYAHAARFAAPGPVTPWAGVRAAEEPGPAAPQLPSRLASLMGRYELAQDEDCLTVNVWAPPGSGHPVFVFLHGGGFSSGAGSLAWYDGAELAERENIVVVTANYRLGALGYLRRPGVSPGNLGLRDQLAALRWVHANITEFGGDPRAVTIAGQSAGAYSILALLGSGQLTGLAHRAILQSTPTGLPPQAPEEAERIAPRLLKELAIAPDDALRLRDVPVTDLLAAQAVVMRSAPDATSPVPAFHLIAEADLVPTDLLAAAGKHSGAVELMIGSNRDEGTAFAPNNPDAARAVTEEMFTAPTHQLARLVGEKQQPWLYRFDWAPAESPLGACHCLELPFVFGNAAAWRDAPMLAGRHPTDLTTRVMRAWGGFVRDGSPGWASGTTYSIDER</sequence>
<evidence type="ECO:0000256" key="1">
    <source>
        <dbReference type="ARBA" id="ARBA00005964"/>
    </source>
</evidence>
<dbReference type="InterPro" id="IPR029058">
    <property type="entry name" value="AB_hydrolase_fold"/>
</dbReference>
<reference evidence="6" key="1">
    <citation type="journal article" date="2019" name="Int. J. Syst. Evol. Microbiol.">
        <title>The Global Catalogue of Microorganisms (GCM) 10K type strain sequencing project: providing services to taxonomists for standard genome sequencing and annotation.</title>
        <authorList>
            <consortium name="The Broad Institute Genomics Platform"/>
            <consortium name="The Broad Institute Genome Sequencing Center for Infectious Disease"/>
            <person name="Wu L."/>
            <person name="Ma J."/>
        </authorList>
    </citation>
    <scope>NUCLEOTIDE SEQUENCE [LARGE SCALE GENOMIC DNA]</scope>
    <source>
        <strain evidence="6">JCM 18298</strain>
    </source>
</reference>
<dbReference type="PROSITE" id="PS00941">
    <property type="entry name" value="CARBOXYLESTERASE_B_2"/>
    <property type="match status" value="1"/>
</dbReference>
<gene>
    <name evidence="5" type="ORF">GCM10023318_47960</name>
</gene>
<evidence type="ECO:0000313" key="6">
    <source>
        <dbReference type="Proteomes" id="UP001500603"/>
    </source>
</evidence>
<dbReference type="EMBL" id="BAABJM010000005">
    <property type="protein sequence ID" value="GAA5063316.1"/>
    <property type="molecule type" value="Genomic_DNA"/>
</dbReference>
<dbReference type="Proteomes" id="UP001500603">
    <property type="component" value="Unassembled WGS sequence"/>
</dbReference>
<protein>
    <recommendedName>
        <fullName evidence="3">Carboxylic ester hydrolase</fullName>
        <ecNumber evidence="3">3.1.1.-</ecNumber>
    </recommendedName>
</protein>
<dbReference type="SUPFAM" id="SSF53474">
    <property type="entry name" value="alpha/beta-Hydrolases"/>
    <property type="match status" value="1"/>
</dbReference>
<evidence type="ECO:0000259" key="4">
    <source>
        <dbReference type="Pfam" id="PF00135"/>
    </source>
</evidence>
<dbReference type="EC" id="3.1.1.-" evidence="3"/>
<keyword evidence="2 3" id="KW-0378">Hydrolase</keyword>
<accession>A0ABP9KSS8</accession>
<dbReference type="InterPro" id="IPR050654">
    <property type="entry name" value="AChE-related_enzymes"/>
</dbReference>
<comment type="caution">
    <text evidence="5">The sequence shown here is derived from an EMBL/GenBank/DDBJ whole genome shotgun (WGS) entry which is preliminary data.</text>
</comment>
<dbReference type="Gene3D" id="3.40.50.1820">
    <property type="entry name" value="alpha/beta hydrolase"/>
    <property type="match status" value="2"/>
</dbReference>
<dbReference type="InterPro" id="IPR019826">
    <property type="entry name" value="Carboxylesterase_B_AS"/>
</dbReference>
<name>A0ABP9KSS8_9NOCA</name>
<comment type="similarity">
    <text evidence="1 3">Belongs to the type-B carboxylesterase/lipase family.</text>
</comment>
<dbReference type="PANTHER" id="PTHR43918:SF4">
    <property type="entry name" value="CARBOXYLIC ESTER HYDROLASE"/>
    <property type="match status" value="1"/>
</dbReference>
<keyword evidence="6" id="KW-1185">Reference proteome</keyword>
<dbReference type="PROSITE" id="PS00122">
    <property type="entry name" value="CARBOXYLESTERASE_B_1"/>
    <property type="match status" value="1"/>
</dbReference>
<dbReference type="RefSeq" id="WP_345498052.1">
    <property type="nucleotide sequence ID" value="NZ_BAABJM010000005.1"/>
</dbReference>
<dbReference type="PANTHER" id="PTHR43918">
    <property type="entry name" value="ACETYLCHOLINESTERASE"/>
    <property type="match status" value="1"/>
</dbReference>
<organism evidence="5 6">
    <name type="scientific">Nocardia callitridis</name>
    <dbReference type="NCBI Taxonomy" id="648753"/>
    <lineage>
        <taxon>Bacteria</taxon>
        <taxon>Bacillati</taxon>
        <taxon>Actinomycetota</taxon>
        <taxon>Actinomycetes</taxon>
        <taxon>Mycobacteriales</taxon>
        <taxon>Nocardiaceae</taxon>
        <taxon>Nocardia</taxon>
    </lineage>
</organism>
<evidence type="ECO:0000256" key="3">
    <source>
        <dbReference type="RuleBase" id="RU361235"/>
    </source>
</evidence>
<evidence type="ECO:0000256" key="2">
    <source>
        <dbReference type="ARBA" id="ARBA00022801"/>
    </source>
</evidence>
<feature type="domain" description="Carboxylesterase type B" evidence="4">
    <location>
        <begin position="3"/>
        <end position="315"/>
    </location>
</feature>